<accession>A0ACA9LY81</accession>
<proteinExistence type="predicted"/>
<name>A0ACA9LY81_9GLOM</name>
<evidence type="ECO:0000313" key="2">
    <source>
        <dbReference type="Proteomes" id="UP000789702"/>
    </source>
</evidence>
<reference evidence="1" key="1">
    <citation type="submission" date="2021-06" db="EMBL/GenBank/DDBJ databases">
        <authorList>
            <person name="Kallberg Y."/>
            <person name="Tangrot J."/>
            <person name="Rosling A."/>
        </authorList>
    </citation>
    <scope>NUCLEOTIDE SEQUENCE</scope>
    <source>
        <strain evidence="1">IL203A</strain>
    </source>
</reference>
<dbReference type="EMBL" id="CAJVPU010006290">
    <property type="protein sequence ID" value="CAG8559072.1"/>
    <property type="molecule type" value="Genomic_DNA"/>
</dbReference>
<protein>
    <submittedName>
        <fullName evidence="1">3302_t:CDS:1</fullName>
    </submittedName>
</protein>
<gene>
    <name evidence="1" type="ORF">DHETER_LOCUS5563</name>
</gene>
<comment type="caution">
    <text evidence="1">The sequence shown here is derived from an EMBL/GenBank/DDBJ whole genome shotgun (WGS) entry which is preliminary data.</text>
</comment>
<organism evidence="1 2">
    <name type="scientific">Dentiscutata heterogama</name>
    <dbReference type="NCBI Taxonomy" id="1316150"/>
    <lineage>
        <taxon>Eukaryota</taxon>
        <taxon>Fungi</taxon>
        <taxon>Fungi incertae sedis</taxon>
        <taxon>Mucoromycota</taxon>
        <taxon>Glomeromycotina</taxon>
        <taxon>Glomeromycetes</taxon>
        <taxon>Diversisporales</taxon>
        <taxon>Gigasporaceae</taxon>
        <taxon>Dentiscutata</taxon>
    </lineage>
</organism>
<keyword evidence="2" id="KW-1185">Reference proteome</keyword>
<evidence type="ECO:0000313" key="1">
    <source>
        <dbReference type="EMBL" id="CAG8559072.1"/>
    </source>
</evidence>
<sequence length="201" mass="24021">MDEDAINGDDNLDGNKEQLESSYIKTQLSEYMIRLEQDLPVSIESLSKPTSDDANAWLLYIENIREKYEEIRREFEWKLVEGLIEHTYMILQEAGRKPFKFKSEQLKKKWVKEKIVLSIPKYLSKSSKTRYNQAYDHIYDVIVTFENNKIPKDIWLPILNKIGIMIRFFCETNYKRKNTYKLLYENFINLLIAKCKEKIDA</sequence>
<dbReference type="Proteomes" id="UP000789702">
    <property type="component" value="Unassembled WGS sequence"/>
</dbReference>